<feature type="domain" description="VOC" evidence="2">
    <location>
        <begin position="46"/>
        <end position="167"/>
    </location>
</feature>
<reference evidence="3" key="2">
    <citation type="journal article" date="2024" name="Environ. Microbiol.">
        <title>Genome analysis and description of Tunturibacter gen. nov. expands the diversity of Terriglobia in tundra soils.</title>
        <authorList>
            <person name="Messyasz A."/>
            <person name="Mannisto M.K."/>
            <person name="Kerkhof L.J."/>
            <person name="Haggblom M.M."/>
        </authorList>
    </citation>
    <scope>NUCLEOTIDE SEQUENCE</scope>
    <source>
        <strain evidence="3">X5P6</strain>
    </source>
</reference>
<dbReference type="PANTHER" id="PTHR43156:SF2">
    <property type="entry name" value="STAGE II SPORULATION PROTEIN E"/>
    <property type="match status" value="1"/>
</dbReference>
<dbReference type="Pfam" id="PF00903">
    <property type="entry name" value="Glyoxalase"/>
    <property type="match status" value="1"/>
</dbReference>
<dbReference type="PANTHER" id="PTHR43156">
    <property type="entry name" value="STAGE II SPORULATION PROTEIN E-RELATED"/>
    <property type="match status" value="1"/>
</dbReference>
<keyword evidence="1" id="KW-0378">Hydrolase</keyword>
<dbReference type="EMBL" id="CP132942">
    <property type="protein sequence ID" value="XCB32424.1"/>
    <property type="molecule type" value="Genomic_DNA"/>
</dbReference>
<dbReference type="KEGG" id="tpsc:RBB77_18565"/>
<accession>A0AAU7ZN91</accession>
<dbReference type="SUPFAM" id="SSF54593">
    <property type="entry name" value="Glyoxalase/Bleomycin resistance protein/Dihydroxybiphenyl dioxygenase"/>
    <property type="match status" value="1"/>
</dbReference>
<gene>
    <name evidence="3" type="ORF">RBB77_18565</name>
</gene>
<dbReference type="PROSITE" id="PS51819">
    <property type="entry name" value="VOC"/>
    <property type="match status" value="1"/>
</dbReference>
<dbReference type="InterPro" id="IPR004360">
    <property type="entry name" value="Glyas_Fos-R_dOase_dom"/>
</dbReference>
<dbReference type="InterPro" id="IPR037523">
    <property type="entry name" value="VOC_core"/>
</dbReference>
<name>A0AAU7ZN91_9BACT</name>
<protein>
    <submittedName>
        <fullName evidence="3">SpoIIE family protein phosphatase</fullName>
    </submittedName>
</protein>
<reference evidence="3" key="1">
    <citation type="submission" date="2023-08" db="EMBL/GenBank/DDBJ databases">
        <authorList>
            <person name="Messyasz A."/>
            <person name="Mannisto M.K."/>
            <person name="Kerkhof L.J."/>
            <person name="Haggblom M."/>
        </authorList>
    </citation>
    <scope>NUCLEOTIDE SEQUENCE</scope>
    <source>
        <strain evidence="3">X5P6</strain>
    </source>
</reference>
<dbReference type="Gene3D" id="3.60.40.10">
    <property type="entry name" value="PPM-type phosphatase domain"/>
    <property type="match status" value="1"/>
</dbReference>
<dbReference type="InterPro" id="IPR001932">
    <property type="entry name" value="PPM-type_phosphatase-like_dom"/>
</dbReference>
<dbReference type="Pfam" id="PF07228">
    <property type="entry name" value="SpoIIE"/>
    <property type="match status" value="1"/>
</dbReference>
<dbReference type="GO" id="GO:0016791">
    <property type="term" value="F:phosphatase activity"/>
    <property type="evidence" value="ECO:0007669"/>
    <property type="project" value="TreeGrafter"/>
</dbReference>
<dbReference type="InterPro" id="IPR029068">
    <property type="entry name" value="Glyas_Bleomycin-R_OHBP_Dase"/>
</dbReference>
<dbReference type="InterPro" id="IPR036457">
    <property type="entry name" value="PPM-type-like_dom_sf"/>
</dbReference>
<dbReference type="InterPro" id="IPR052016">
    <property type="entry name" value="Bact_Sigma-Reg"/>
</dbReference>
<evidence type="ECO:0000259" key="2">
    <source>
        <dbReference type="PROSITE" id="PS51819"/>
    </source>
</evidence>
<dbReference type="SMART" id="SM00331">
    <property type="entry name" value="PP2C_SIG"/>
    <property type="match status" value="1"/>
</dbReference>
<proteinExistence type="predicted"/>
<dbReference type="Gene3D" id="3.10.180.10">
    <property type="entry name" value="2,3-Dihydroxybiphenyl 1,2-Dioxygenase, domain 1"/>
    <property type="match status" value="1"/>
</dbReference>
<dbReference type="SUPFAM" id="SSF81606">
    <property type="entry name" value="PP2C-like"/>
    <property type="match status" value="1"/>
</dbReference>
<organism evidence="3">
    <name type="scientific">Tunturiibacter psychrotolerans</name>
    <dbReference type="NCBI Taxonomy" id="3069686"/>
    <lineage>
        <taxon>Bacteria</taxon>
        <taxon>Pseudomonadati</taxon>
        <taxon>Acidobacteriota</taxon>
        <taxon>Terriglobia</taxon>
        <taxon>Terriglobales</taxon>
        <taxon>Acidobacteriaceae</taxon>
        <taxon>Tunturiibacter</taxon>
    </lineage>
</organism>
<dbReference type="RefSeq" id="WP_353063271.1">
    <property type="nucleotide sequence ID" value="NZ_CP132942.1"/>
</dbReference>
<sequence>MPEPKNPLPESGWMSDKIVSAAQEADFAAISNRSGVRLDGTGPYLRLHFANVYVRDQERSIRFFVDQLGFTLIADVTFASGNRWVEVAPPDGTAVLALVIPRTDWNEERFIGNSGLVTFLTEDVEGKYREWSERGVHFPIPPQSPSWGGTFCRFEDVDGNAFALAGFDDVTRQIDARRQALAEQMEIEQRAAQELEIAKQVQARLFPQRLPAISALDYAGVCVQARSVGGDYYDFLDLGPDRVALVIGDIAGKGMAAALLMANLQANLRSQCVSAMDHLEEFLGSVNRLLFQNTATSSYATLFFAEYDHRLERVRYANCGHLSGLILRRNGTLERLEPTCTVVGLFEDWKCCVSESRLDEGDLLALYTDGVTESSDSSDEEFGEVRLIEELRSHRGLPSAELANTIVQKVLHFSAPDQFDDITLIIAKRVAAQR</sequence>
<evidence type="ECO:0000313" key="3">
    <source>
        <dbReference type="EMBL" id="XCB32424.1"/>
    </source>
</evidence>
<dbReference type="AlphaFoldDB" id="A0AAU7ZN91"/>
<evidence type="ECO:0000256" key="1">
    <source>
        <dbReference type="ARBA" id="ARBA00022801"/>
    </source>
</evidence>